<evidence type="ECO:0000259" key="12">
    <source>
        <dbReference type="Pfam" id="PF25508"/>
    </source>
</evidence>
<evidence type="ECO:0000256" key="8">
    <source>
        <dbReference type="SAM" id="MobiDB-lite"/>
    </source>
</evidence>
<feature type="transmembrane region" description="Helical" evidence="9">
    <location>
        <begin position="881"/>
        <end position="901"/>
    </location>
</feature>
<dbReference type="InterPro" id="IPR050927">
    <property type="entry name" value="TRPM"/>
</dbReference>
<evidence type="ECO:0000259" key="10">
    <source>
        <dbReference type="Pfam" id="PF00520"/>
    </source>
</evidence>
<evidence type="ECO:0000313" key="15">
    <source>
        <dbReference type="Proteomes" id="UP000663862"/>
    </source>
</evidence>
<keyword evidence="4 9" id="KW-1133">Transmembrane helix</keyword>
<feature type="transmembrane region" description="Helical" evidence="9">
    <location>
        <begin position="800"/>
        <end position="819"/>
    </location>
</feature>
<dbReference type="InterPro" id="IPR041491">
    <property type="entry name" value="TRPM_SLOG"/>
</dbReference>
<evidence type="ECO:0000313" key="13">
    <source>
        <dbReference type="EMBL" id="CAF3574522.1"/>
    </source>
</evidence>
<keyword evidence="5" id="KW-0406">Ion transport</keyword>
<dbReference type="Proteomes" id="UP000663862">
    <property type="component" value="Unassembled WGS sequence"/>
</dbReference>
<protein>
    <submittedName>
        <fullName evidence="14">Uncharacterized protein</fullName>
    </submittedName>
</protein>
<name>A0A820HPA7_9BILA</name>
<evidence type="ECO:0000256" key="6">
    <source>
        <dbReference type="ARBA" id="ARBA00023136"/>
    </source>
</evidence>
<dbReference type="Pfam" id="PF18139">
    <property type="entry name" value="LSDAT_euk"/>
    <property type="match status" value="1"/>
</dbReference>
<evidence type="ECO:0000256" key="5">
    <source>
        <dbReference type="ARBA" id="ARBA00023065"/>
    </source>
</evidence>
<dbReference type="EMBL" id="CAJOBQ010000221">
    <property type="protein sequence ID" value="CAF4297790.1"/>
    <property type="molecule type" value="Genomic_DNA"/>
</dbReference>
<evidence type="ECO:0000256" key="1">
    <source>
        <dbReference type="ARBA" id="ARBA00004141"/>
    </source>
</evidence>
<evidence type="ECO:0000256" key="3">
    <source>
        <dbReference type="ARBA" id="ARBA00022692"/>
    </source>
</evidence>
<feature type="domain" description="TRPM-like" evidence="12">
    <location>
        <begin position="515"/>
        <end position="775"/>
    </location>
</feature>
<dbReference type="GO" id="GO:0030001">
    <property type="term" value="P:metal ion transport"/>
    <property type="evidence" value="ECO:0007669"/>
    <property type="project" value="TreeGrafter"/>
</dbReference>
<evidence type="ECO:0000256" key="7">
    <source>
        <dbReference type="ARBA" id="ARBA00023303"/>
    </source>
</evidence>
<evidence type="ECO:0000256" key="2">
    <source>
        <dbReference type="ARBA" id="ARBA00022448"/>
    </source>
</evidence>
<feature type="transmembrane region" description="Helical" evidence="9">
    <location>
        <begin position="1025"/>
        <end position="1042"/>
    </location>
</feature>
<gene>
    <name evidence="13" type="ORF">FME351_LOCUS20627</name>
    <name evidence="14" type="ORF">TSG867_LOCUS6044</name>
</gene>
<dbReference type="EMBL" id="CAJNYU010002673">
    <property type="protein sequence ID" value="CAF3574522.1"/>
    <property type="molecule type" value="Genomic_DNA"/>
</dbReference>
<evidence type="ECO:0000256" key="4">
    <source>
        <dbReference type="ARBA" id="ARBA00022989"/>
    </source>
</evidence>
<dbReference type="PANTHER" id="PTHR13800:SF1">
    <property type="entry name" value="TRANSIENT RECEPTOR POTENTIAL CATION CHANNEL TRPM"/>
    <property type="match status" value="1"/>
</dbReference>
<feature type="transmembrane region" description="Helical" evidence="9">
    <location>
        <begin position="1108"/>
        <end position="1129"/>
    </location>
</feature>
<evidence type="ECO:0000259" key="11">
    <source>
        <dbReference type="Pfam" id="PF18139"/>
    </source>
</evidence>
<sequence>MVSNTRSSVRFQEEIDFSKEDFDELGIKYPICQTFCPEEVHGDICKCKRKISRHRDKAPHDAEEWEHAIRTYLLPAQYGRLANDGWFARLDIETELDKVEELLFKLWKLPEPKLIMSIIGGAKFFKLNDRLESNFIKGIVNVAEKANSWIVTTGYRVGIVQLVGQALAKVQLKKQDSKMIAIGICKWGSIKNVKELTAIRNNAKSKTRISQSDDSDEDEETHGIIRRGECHLEMNHTHYLMLDDGRYRHFDSKDFRANLCSCIAKRSIKKKQSNAQTPAVTIVVEGGPDTITNVYYDLKKNIPVVIINGSGRVADFLSRWFSYAKNVETDPQHADEVYGIDELGTNLLTQGLIETKTQKRLGNRVDVHADLHLDLSKKKLRQLFHKYEKEMQEDLKNLLYRDDDSDQKKVDSVKAENKGPDKKLLDTLDQVMFCLQPGLRSHVTVYNLDSDNDLAETIFESICKAYNKSPKGKNNEKAIDERSALLNLAMDWNCIHVAKEFVFQNALDTIQDPNKYFIRALTDNLPTFVYEFLKLGLNPADVFFSKTFASVQEQRYKKFLDTLYTNDLILKGKPETRLKYFIGANEQDDRPWIGTVKKLNHALTNIIGDYMYDLYFNTEEEEMKHRNKWGLTQHHEKNHHNNIKDVESRMILTTSAQAEKARKCILRDLFLWAILMNRIDMAKVFLCFLKYRICPALIATKVLKQYDAKATYGAAQDEYKENIKYFEKYAMDCLDACNQENLDLACQLVVQQNELYGYVTCLQIASDAGDKLFIARPSSTQAMHCIWFDKLNMKKNDGSGYVALITGILSLGLLASPFVRYQENKKGAQIGSSPKRTLEQCGITYCDPYPLEYPRYKIIKPSINRYLNNFVNFHLCLAVKFSYHVISYIFFLLLFSYVLLFNFSPPTSDFPSIGWTEILTIILVSCMLIEEIHHFLTQDSLKLIGQAKSNFRDFFKSLTTIGFILFYIGLILRFTNAGSEEDFIAARVVMAIDIEIWWLRSLSFIIVIPFLGPHLVAIAKMLQDLLFFLSIIAVVMIAYGVASRSMVYYPPGNNVTVLTGPPDTSFSGRPIFRNILYPVYYLMYGDFGDELTNLDNNSDAAWATADQVLLAIHMIFVNILLVNLLIAMFSKRFNEVDEDTRNIWHSQQYLFTREYFTRSPFMPPISIIYNIYYLSRMLIFFIRRKFFHGSADRSAQKFKIIAMNKDRLEEWREFEGASTYKYAHNEVKALKAAPQKVKKGSDSSSTQKETKADNSDDLNEAADNVRELQDHLSKLNSTIEGMKLGFKNYFIEQQQVDVKNKK</sequence>
<comment type="caution">
    <text evidence="14">The sequence shown here is derived from an EMBL/GenBank/DDBJ whole genome shotgun (WGS) entry which is preliminary data.</text>
</comment>
<proteinExistence type="predicted"/>
<dbReference type="Pfam" id="PF25508">
    <property type="entry name" value="TRPM2"/>
    <property type="match status" value="1"/>
</dbReference>
<feature type="region of interest" description="Disordered" evidence="8">
    <location>
        <begin position="1233"/>
        <end position="1258"/>
    </location>
</feature>
<keyword evidence="3 9" id="KW-0812">Transmembrane</keyword>
<feature type="transmembrane region" description="Helical" evidence="9">
    <location>
        <begin position="954"/>
        <end position="976"/>
    </location>
</feature>
<evidence type="ECO:0000313" key="14">
    <source>
        <dbReference type="EMBL" id="CAF4297790.1"/>
    </source>
</evidence>
<comment type="subcellular location">
    <subcellularLocation>
        <location evidence="1">Membrane</location>
        <topology evidence="1">Multi-pass membrane protein</topology>
    </subcellularLocation>
</comment>
<keyword evidence="2" id="KW-0813">Transport</keyword>
<dbReference type="GO" id="GO:0005261">
    <property type="term" value="F:monoatomic cation channel activity"/>
    <property type="evidence" value="ECO:0007669"/>
    <property type="project" value="TreeGrafter"/>
</dbReference>
<accession>A0A820HPA7</accession>
<feature type="domain" description="Ion transport" evidence="10">
    <location>
        <begin position="888"/>
        <end position="1140"/>
    </location>
</feature>
<dbReference type="InterPro" id="IPR005821">
    <property type="entry name" value="Ion_trans_dom"/>
</dbReference>
<evidence type="ECO:0000256" key="9">
    <source>
        <dbReference type="SAM" id="Phobius"/>
    </source>
</evidence>
<dbReference type="Pfam" id="PF00520">
    <property type="entry name" value="Ion_trans"/>
    <property type="match status" value="1"/>
</dbReference>
<dbReference type="InterPro" id="IPR057366">
    <property type="entry name" value="TRPM-like"/>
</dbReference>
<reference evidence="14" key="1">
    <citation type="submission" date="2021-02" db="EMBL/GenBank/DDBJ databases">
        <authorList>
            <person name="Nowell W R."/>
        </authorList>
    </citation>
    <scope>NUCLEOTIDE SEQUENCE</scope>
</reference>
<organism evidence="14 15">
    <name type="scientific">Rotaria socialis</name>
    <dbReference type="NCBI Taxonomy" id="392032"/>
    <lineage>
        <taxon>Eukaryota</taxon>
        <taxon>Metazoa</taxon>
        <taxon>Spiralia</taxon>
        <taxon>Gnathifera</taxon>
        <taxon>Rotifera</taxon>
        <taxon>Eurotatoria</taxon>
        <taxon>Bdelloidea</taxon>
        <taxon>Philodinida</taxon>
        <taxon>Philodinidae</taxon>
        <taxon>Rotaria</taxon>
    </lineage>
</organism>
<feature type="transmembrane region" description="Helical" evidence="9">
    <location>
        <begin position="913"/>
        <end position="933"/>
    </location>
</feature>
<keyword evidence="6 9" id="KW-0472">Membrane</keyword>
<dbReference type="GO" id="GO:0005886">
    <property type="term" value="C:plasma membrane"/>
    <property type="evidence" value="ECO:0007669"/>
    <property type="project" value="TreeGrafter"/>
</dbReference>
<feature type="transmembrane region" description="Helical" evidence="9">
    <location>
        <begin position="996"/>
        <end position="1018"/>
    </location>
</feature>
<keyword evidence="7" id="KW-0407">Ion channel</keyword>
<feature type="domain" description="TRPM SLOG" evidence="11">
    <location>
        <begin position="87"/>
        <end position="326"/>
    </location>
</feature>
<dbReference type="Proteomes" id="UP000663869">
    <property type="component" value="Unassembled WGS sequence"/>
</dbReference>
<dbReference type="PANTHER" id="PTHR13800">
    <property type="entry name" value="TRANSIENT RECEPTOR POTENTIAL CATION CHANNEL, SUBFAMILY M, MEMBER 6"/>
    <property type="match status" value="1"/>
</dbReference>